<keyword evidence="2" id="KW-1185">Reference proteome</keyword>
<gene>
    <name evidence="1" type="ORF">BOTBODRAFT_270130</name>
</gene>
<evidence type="ECO:0000313" key="1">
    <source>
        <dbReference type="EMBL" id="KDQ16177.1"/>
    </source>
</evidence>
<accession>A0A067MWA8</accession>
<sequence>MYLVSGGAPPRDADGRELALGPPVTPGVLCSHPDLFNCIHRQATLGSYHIADQGWRGLIMDGLIGLTHQLIQLSVFLNYGVGCPSAQTMVSIYNISL</sequence>
<dbReference type="AlphaFoldDB" id="A0A067MWA8"/>
<protein>
    <submittedName>
        <fullName evidence="1">Uncharacterized protein</fullName>
    </submittedName>
</protein>
<name>A0A067MWA8_BOTB1</name>
<dbReference type="InParanoid" id="A0A067MWA8"/>
<dbReference type="Proteomes" id="UP000027195">
    <property type="component" value="Unassembled WGS sequence"/>
</dbReference>
<reference evidence="2" key="1">
    <citation type="journal article" date="2014" name="Proc. Natl. Acad. Sci. U.S.A.">
        <title>Extensive sampling of basidiomycete genomes demonstrates inadequacy of the white-rot/brown-rot paradigm for wood decay fungi.</title>
        <authorList>
            <person name="Riley R."/>
            <person name="Salamov A.A."/>
            <person name="Brown D.W."/>
            <person name="Nagy L.G."/>
            <person name="Floudas D."/>
            <person name="Held B.W."/>
            <person name="Levasseur A."/>
            <person name="Lombard V."/>
            <person name="Morin E."/>
            <person name="Otillar R."/>
            <person name="Lindquist E.A."/>
            <person name="Sun H."/>
            <person name="LaButti K.M."/>
            <person name="Schmutz J."/>
            <person name="Jabbour D."/>
            <person name="Luo H."/>
            <person name="Baker S.E."/>
            <person name="Pisabarro A.G."/>
            <person name="Walton J.D."/>
            <person name="Blanchette R.A."/>
            <person name="Henrissat B."/>
            <person name="Martin F."/>
            <person name="Cullen D."/>
            <person name="Hibbett D.S."/>
            <person name="Grigoriev I.V."/>
        </authorList>
    </citation>
    <scope>NUCLEOTIDE SEQUENCE [LARGE SCALE GENOMIC DNA]</scope>
    <source>
        <strain evidence="2">FD-172 SS1</strain>
    </source>
</reference>
<evidence type="ECO:0000313" key="2">
    <source>
        <dbReference type="Proteomes" id="UP000027195"/>
    </source>
</evidence>
<proteinExistence type="predicted"/>
<dbReference type="HOGENOM" id="CLU_2346406_0_0_1"/>
<organism evidence="1 2">
    <name type="scientific">Botryobasidium botryosum (strain FD-172 SS1)</name>
    <dbReference type="NCBI Taxonomy" id="930990"/>
    <lineage>
        <taxon>Eukaryota</taxon>
        <taxon>Fungi</taxon>
        <taxon>Dikarya</taxon>
        <taxon>Basidiomycota</taxon>
        <taxon>Agaricomycotina</taxon>
        <taxon>Agaricomycetes</taxon>
        <taxon>Cantharellales</taxon>
        <taxon>Botryobasidiaceae</taxon>
        <taxon>Botryobasidium</taxon>
    </lineage>
</organism>
<dbReference type="EMBL" id="KL198029">
    <property type="protein sequence ID" value="KDQ16177.1"/>
    <property type="molecule type" value="Genomic_DNA"/>
</dbReference>